<evidence type="ECO:0000256" key="1">
    <source>
        <dbReference type="SAM" id="MobiDB-lite"/>
    </source>
</evidence>
<dbReference type="OrthoDB" id="5147273at2759"/>
<reference evidence="2" key="1">
    <citation type="journal article" date="2021" name="Nat. Commun.">
        <title>Genetic determinants of endophytism in the Arabidopsis root mycobiome.</title>
        <authorList>
            <person name="Mesny F."/>
            <person name="Miyauchi S."/>
            <person name="Thiergart T."/>
            <person name="Pickel B."/>
            <person name="Atanasova L."/>
            <person name="Karlsson M."/>
            <person name="Huettel B."/>
            <person name="Barry K.W."/>
            <person name="Haridas S."/>
            <person name="Chen C."/>
            <person name="Bauer D."/>
            <person name="Andreopoulos W."/>
            <person name="Pangilinan J."/>
            <person name="LaButti K."/>
            <person name="Riley R."/>
            <person name="Lipzen A."/>
            <person name="Clum A."/>
            <person name="Drula E."/>
            <person name="Henrissat B."/>
            <person name="Kohler A."/>
            <person name="Grigoriev I.V."/>
            <person name="Martin F.M."/>
            <person name="Hacquard S."/>
        </authorList>
    </citation>
    <scope>NUCLEOTIDE SEQUENCE</scope>
    <source>
        <strain evidence="2">MPI-SDFR-AT-0068</strain>
    </source>
</reference>
<keyword evidence="3" id="KW-1185">Reference proteome</keyword>
<accession>A0A8K0RMC6</accession>
<feature type="region of interest" description="Disordered" evidence="1">
    <location>
        <begin position="102"/>
        <end position="131"/>
    </location>
</feature>
<gene>
    <name evidence="2" type="ORF">BKA59DRAFT_534399</name>
</gene>
<feature type="compositionally biased region" description="Polar residues" evidence="1">
    <location>
        <begin position="119"/>
        <end position="131"/>
    </location>
</feature>
<feature type="non-terminal residue" evidence="2">
    <location>
        <position position="1"/>
    </location>
</feature>
<feature type="region of interest" description="Disordered" evidence="1">
    <location>
        <begin position="27"/>
        <end position="52"/>
    </location>
</feature>
<proteinExistence type="predicted"/>
<evidence type="ECO:0000313" key="3">
    <source>
        <dbReference type="Proteomes" id="UP000813427"/>
    </source>
</evidence>
<organism evidence="2 3">
    <name type="scientific">Fusarium tricinctum</name>
    <dbReference type="NCBI Taxonomy" id="61284"/>
    <lineage>
        <taxon>Eukaryota</taxon>
        <taxon>Fungi</taxon>
        <taxon>Dikarya</taxon>
        <taxon>Ascomycota</taxon>
        <taxon>Pezizomycotina</taxon>
        <taxon>Sordariomycetes</taxon>
        <taxon>Hypocreomycetidae</taxon>
        <taxon>Hypocreales</taxon>
        <taxon>Nectriaceae</taxon>
        <taxon>Fusarium</taxon>
        <taxon>Fusarium tricinctum species complex</taxon>
    </lineage>
</organism>
<feature type="compositionally biased region" description="Low complexity" evidence="1">
    <location>
        <begin position="43"/>
        <end position="52"/>
    </location>
</feature>
<evidence type="ECO:0000313" key="2">
    <source>
        <dbReference type="EMBL" id="KAH7232745.1"/>
    </source>
</evidence>
<name>A0A8K0RMC6_9HYPO</name>
<dbReference type="EMBL" id="JAGPXF010000008">
    <property type="protein sequence ID" value="KAH7232745.1"/>
    <property type="molecule type" value="Genomic_DNA"/>
</dbReference>
<feature type="compositionally biased region" description="Pro residues" evidence="1">
    <location>
        <begin position="31"/>
        <end position="42"/>
    </location>
</feature>
<protein>
    <submittedName>
        <fullName evidence="2">Uncharacterized protein</fullName>
    </submittedName>
</protein>
<sequence length="131" mass="14778">IRSDYEIYLQNDFPSGRRRTQRIAALIPGPEVSPLPPSPPTQPSTQLSTQLSTQSQCVTREGFESAMQIVRGVIGKGQKLTKELTESYERVHEWRQRWGWSPLSSDAYESPPPYLPRHTTPTPEVITSPST</sequence>
<dbReference type="AlphaFoldDB" id="A0A8K0RMC6"/>
<comment type="caution">
    <text evidence="2">The sequence shown here is derived from an EMBL/GenBank/DDBJ whole genome shotgun (WGS) entry which is preliminary data.</text>
</comment>
<dbReference type="Proteomes" id="UP000813427">
    <property type="component" value="Unassembled WGS sequence"/>
</dbReference>